<evidence type="ECO:0000313" key="3">
    <source>
        <dbReference type="EMBL" id="KAF9878633.1"/>
    </source>
</evidence>
<dbReference type="InterPro" id="IPR036396">
    <property type="entry name" value="Cyt_P450_sf"/>
</dbReference>
<comment type="similarity">
    <text evidence="1">Belongs to the tryptophan dimethylallyltransferase family.</text>
</comment>
<dbReference type="InterPro" id="IPR033964">
    <property type="entry name" value="ABBA"/>
</dbReference>
<dbReference type="PANTHER" id="PTHR40627">
    <property type="entry name" value="INDOLE PRENYLTRANSFERASE TDIB-RELATED"/>
    <property type="match status" value="1"/>
</dbReference>
<keyword evidence="4" id="KW-1185">Reference proteome</keyword>
<dbReference type="Pfam" id="PF00067">
    <property type="entry name" value="p450"/>
    <property type="match status" value="1"/>
</dbReference>
<proteinExistence type="inferred from homology"/>
<dbReference type="OrthoDB" id="3945418at2759"/>
<dbReference type="GO" id="GO:0004659">
    <property type="term" value="F:prenyltransferase activity"/>
    <property type="evidence" value="ECO:0007669"/>
    <property type="project" value="TreeGrafter"/>
</dbReference>
<dbReference type="SUPFAM" id="SSF48264">
    <property type="entry name" value="Cytochrome P450"/>
    <property type="match status" value="1"/>
</dbReference>
<evidence type="ECO:0000313" key="4">
    <source>
        <dbReference type="Proteomes" id="UP000781932"/>
    </source>
</evidence>
<dbReference type="GO" id="GO:0005506">
    <property type="term" value="F:iron ion binding"/>
    <property type="evidence" value="ECO:0007669"/>
    <property type="project" value="InterPro"/>
</dbReference>
<dbReference type="AlphaFoldDB" id="A0A9P6I7D5"/>
<dbReference type="InterPro" id="IPR001128">
    <property type="entry name" value="Cyt_P450"/>
</dbReference>
<dbReference type="PANTHER" id="PTHR40627:SF4">
    <property type="entry name" value="PRENYLTRANSFERASE ASQH1-RELATED"/>
    <property type="match status" value="1"/>
</dbReference>
<comment type="caution">
    <text evidence="3">The sequence shown here is derived from an EMBL/GenBank/DDBJ whole genome shotgun (WGS) entry which is preliminary data.</text>
</comment>
<dbReference type="InterPro" id="IPR017795">
    <property type="entry name" value="ABBA_NscD-like"/>
</dbReference>
<protein>
    <submittedName>
        <fullName evidence="3">Aromatic prenyltransferase, DMATS type</fullName>
    </submittedName>
</protein>
<dbReference type="CDD" id="cd13929">
    <property type="entry name" value="PT-DMATS_CymD"/>
    <property type="match status" value="1"/>
</dbReference>
<dbReference type="RefSeq" id="XP_038748094.1">
    <property type="nucleotide sequence ID" value="XM_038886844.1"/>
</dbReference>
<gene>
    <name evidence="3" type="ORF">CkaCkLH20_04125</name>
</gene>
<dbReference type="Pfam" id="PF11991">
    <property type="entry name" value="Trp_DMAT"/>
    <property type="match status" value="1"/>
</dbReference>
<dbReference type="Gene3D" id="1.10.630.10">
    <property type="entry name" value="Cytochrome P450"/>
    <property type="match status" value="1"/>
</dbReference>
<dbReference type="GO" id="GO:0020037">
    <property type="term" value="F:heme binding"/>
    <property type="evidence" value="ECO:0007669"/>
    <property type="project" value="InterPro"/>
</dbReference>
<dbReference type="GO" id="GO:0016705">
    <property type="term" value="F:oxidoreductase activity, acting on paired donors, with incorporation or reduction of molecular oxygen"/>
    <property type="evidence" value="ECO:0007669"/>
    <property type="project" value="InterPro"/>
</dbReference>
<evidence type="ECO:0000256" key="2">
    <source>
        <dbReference type="ARBA" id="ARBA00022679"/>
    </source>
</evidence>
<reference evidence="3" key="1">
    <citation type="submission" date="2020-03" db="EMBL/GenBank/DDBJ databases">
        <authorList>
            <person name="He L."/>
        </authorList>
    </citation>
    <scope>NUCLEOTIDE SEQUENCE</scope>
    <source>
        <strain evidence="3">CkLH20</strain>
    </source>
</reference>
<name>A0A9P6I7D5_9PEZI</name>
<dbReference type="Proteomes" id="UP000781932">
    <property type="component" value="Unassembled WGS sequence"/>
</dbReference>
<dbReference type="SFLD" id="SFLDS00036">
    <property type="entry name" value="Aromatic_Prenyltransferase"/>
    <property type="match status" value="1"/>
</dbReference>
<dbReference type="GO" id="GO:0009820">
    <property type="term" value="P:alkaloid metabolic process"/>
    <property type="evidence" value="ECO:0007669"/>
    <property type="project" value="InterPro"/>
</dbReference>
<dbReference type="GeneID" id="62159918"/>
<dbReference type="SFLD" id="SFLDG01162">
    <property type="entry name" value="I"/>
    <property type="match status" value="1"/>
</dbReference>
<sequence>MIFRTISVNLSKALARAHASALSHIPNAAWGAPYSRLLWAFYQEYKGNITIKLPELHERLGPLIRIGPNEVSFYSMDIYDAVHKVNSGYVKDPRNYGEFVQDGHPALFSITDPEEHSKRRRILGQLYSRSKIGNLEDLMLIHVNNFVQILFQKFGAFDIGPACRALEADIISDFSFGEALGAINAWSRDEELAIVSKNDKKATLMPLLMNFPTLYELWCSVEDAASRLTGSKVSYRQGLEQYDQWTYDAWTRNKLSEKPVTSEFPNLIRVMVAAGVPSQTALSEAKENLGPGTDTTSASLAHTLYALSKNPVFQQELYEDLYQQGFPTDLTSLENIPRLKACVKEGIRWAGAASAMLPRVVPKGGVELNRKYIPEGTVLTSSPIWYLRDKDVYPNPDLFDPYRWIDESGDFIKEDALRDRFYTPFSKDRMLKTMDKIRTCGFHRNIIDSSGLPLEVGAYAVHDLVFAVKDGVHDWSEDGESALARAQKKLKFAIIEGLDTAYDSKNIDHYRRVCDTAVWIDQIFFGWQLTHPGRRGHSDLEITIEHSNPRCEGSWSFSSVALVRQSRNVRARSRIEIDSHDHDPWTISEVIAFLIHEMAHVYLDLFSCRGGLCSDRKHATTAWKALAQECLPSRGRDLDHWWNITGFHLANLIDGAGYSTERQYQALLFHYHNIVPYFGPAPDQYGNVPWKSIMSTDGSPIEYSWKWSTKPEGQPEIRYSMEAIGELSGSSIDPLNQHRGRELMQHLATVVPTANFDWAHHFLAHLFDHDAAKYHRENQEGGVPPRGTLGHGIEYGPSGISIKTYFSSRRLGSRGHASFEQWDEAIRCLDPNNANRDALLEFLKENSEGKLLTPFTLAPDGAAADKARLKLYFTSPNTSFTSVREILTIGGTIKVSEESLEELRSLITAVLSLPDDYAEDEAIPSKPWTPPAKEIFADQPALLGGYCYYFDIPPGRSKTPDIRFYLPVRQYGPDDGSIANSVATWMKSRGRGAYASKFLRMMESFAEHRKLDEGKGLQTYIGCMIKKNGDLDVTSYFGPEAYHPSRFATRNGMNGH</sequence>
<accession>A0A9P6I7D5</accession>
<organism evidence="3 4">
    <name type="scientific">Colletotrichum karsti</name>
    <dbReference type="NCBI Taxonomy" id="1095194"/>
    <lineage>
        <taxon>Eukaryota</taxon>
        <taxon>Fungi</taxon>
        <taxon>Dikarya</taxon>
        <taxon>Ascomycota</taxon>
        <taxon>Pezizomycotina</taxon>
        <taxon>Sordariomycetes</taxon>
        <taxon>Hypocreomycetidae</taxon>
        <taxon>Glomerellales</taxon>
        <taxon>Glomerellaceae</taxon>
        <taxon>Colletotrichum</taxon>
        <taxon>Colletotrichum boninense species complex</taxon>
    </lineage>
</organism>
<keyword evidence="2" id="KW-0808">Transferase</keyword>
<reference evidence="3" key="2">
    <citation type="submission" date="2020-11" db="EMBL/GenBank/DDBJ databases">
        <title>Whole genome sequencing of Colletotrichum sp.</title>
        <authorList>
            <person name="Li H."/>
        </authorList>
    </citation>
    <scope>NUCLEOTIDE SEQUENCE</scope>
    <source>
        <strain evidence="3">CkLH20</strain>
    </source>
</reference>
<evidence type="ECO:0000256" key="1">
    <source>
        <dbReference type="ARBA" id="ARBA00010209"/>
    </source>
</evidence>
<dbReference type="NCBIfam" id="TIGR03429">
    <property type="entry name" value="arom_pren_DMATS"/>
    <property type="match status" value="1"/>
</dbReference>
<dbReference type="GO" id="GO:0004497">
    <property type="term" value="F:monooxygenase activity"/>
    <property type="evidence" value="ECO:0007669"/>
    <property type="project" value="InterPro"/>
</dbReference>
<dbReference type="EMBL" id="JAATWM020000010">
    <property type="protein sequence ID" value="KAF9878633.1"/>
    <property type="molecule type" value="Genomic_DNA"/>
</dbReference>